<name>X1DSB1_9ZZZZ</name>
<accession>X1DSB1</accession>
<sequence length="86" mass="10154">MGNIDREDIVSNLMILVQMQTYEFPKSKQLAVDRYMRTFIRSLTKYELTVANQIYHDSDALIPDIEFKIVQASEGYDRFMAKRGWV</sequence>
<gene>
    <name evidence="1" type="ORF">S03H2_04907</name>
</gene>
<reference evidence="1" key="1">
    <citation type="journal article" date="2014" name="Front. Microbiol.">
        <title>High frequency of phylogenetically diverse reductive dehalogenase-homologous genes in deep subseafloor sedimentary metagenomes.</title>
        <authorList>
            <person name="Kawai M."/>
            <person name="Futagami T."/>
            <person name="Toyoda A."/>
            <person name="Takaki Y."/>
            <person name="Nishi S."/>
            <person name="Hori S."/>
            <person name="Arai W."/>
            <person name="Tsubouchi T."/>
            <person name="Morono Y."/>
            <person name="Uchiyama I."/>
            <person name="Ito T."/>
            <person name="Fujiyama A."/>
            <person name="Inagaki F."/>
            <person name="Takami H."/>
        </authorList>
    </citation>
    <scope>NUCLEOTIDE SEQUENCE</scope>
    <source>
        <strain evidence="1">Expedition CK06-06</strain>
    </source>
</reference>
<organism evidence="1">
    <name type="scientific">marine sediment metagenome</name>
    <dbReference type="NCBI Taxonomy" id="412755"/>
    <lineage>
        <taxon>unclassified sequences</taxon>
        <taxon>metagenomes</taxon>
        <taxon>ecological metagenomes</taxon>
    </lineage>
</organism>
<protein>
    <submittedName>
        <fullName evidence="1">Uncharacterized protein</fullName>
    </submittedName>
</protein>
<comment type="caution">
    <text evidence="1">The sequence shown here is derived from an EMBL/GenBank/DDBJ whole genome shotgun (WGS) entry which is preliminary data.</text>
</comment>
<dbReference type="AlphaFoldDB" id="X1DSB1"/>
<evidence type="ECO:0000313" key="1">
    <source>
        <dbReference type="EMBL" id="GAH23037.1"/>
    </source>
</evidence>
<proteinExistence type="predicted"/>
<dbReference type="EMBL" id="BARU01001996">
    <property type="protein sequence ID" value="GAH23037.1"/>
    <property type="molecule type" value="Genomic_DNA"/>
</dbReference>